<protein>
    <submittedName>
        <fullName evidence="3">Transcriptional regulator</fullName>
    </submittedName>
</protein>
<dbReference type="InterPro" id="IPR036388">
    <property type="entry name" value="WH-like_DNA-bd_sf"/>
</dbReference>
<dbReference type="InterPro" id="IPR051797">
    <property type="entry name" value="TrmB-like"/>
</dbReference>
<dbReference type="PANTHER" id="PTHR34293">
    <property type="entry name" value="HTH-TYPE TRANSCRIPTIONAL REGULATOR TRMBL2"/>
    <property type="match status" value="1"/>
</dbReference>
<dbReference type="AlphaFoldDB" id="A0A3T1CYA2"/>
<feature type="domain" description="Transcription regulator TrmB C-terminal" evidence="2">
    <location>
        <begin position="102"/>
        <end position="222"/>
    </location>
</feature>
<dbReference type="EMBL" id="AP019400">
    <property type="protein sequence ID" value="BBI30842.1"/>
    <property type="molecule type" value="Genomic_DNA"/>
</dbReference>
<keyword evidence="4" id="KW-1185">Reference proteome</keyword>
<dbReference type="KEGG" id="cohn:KCTCHS21_02410"/>
<dbReference type="OrthoDB" id="1493540at2"/>
<dbReference type="RefSeq" id="WP_130604760.1">
    <property type="nucleotide sequence ID" value="NZ_AP019400.1"/>
</dbReference>
<evidence type="ECO:0000259" key="1">
    <source>
        <dbReference type="Pfam" id="PF01978"/>
    </source>
</evidence>
<dbReference type="Pfam" id="PF01978">
    <property type="entry name" value="TrmB"/>
    <property type="match status" value="1"/>
</dbReference>
<organism evidence="3 4">
    <name type="scientific">Cohnella abietis</name>
    <dbReference type="NCBI Taxonomy" id="2507935"/>
    <lineage>
        <taxon>Bacteria</taxon>
        <taxon>Bacillati</taxon>
        <taxon>Bacillota</taxon>
        <taxon>Bacilli</taxon>
        <taxon>Bacillales</taxon>
        <taxon>Paenibacillaceae</taxon>
        <taxon>Cohnella</taxon>
    </lineage>
</organism>
<proteinExistence type="predicted"/>
<evidence type="ECO:0000259" key="2">
    <source>
        <dbReference type="Pfam" id="PF11495"/>
    </source>
</evidence>
<evidence type="ECO:0000313" key="3">
    <source>
        <dbReference type="EMBL" id="BBI30842.1"/>
    </source>
</evidence>
<sequence length="252" mass="29214">MLQKFGFSQYESQVYEMMISAGQAVEASAIAKVSGVPKAKVYEVIARLLDKGVLLDSMLEKKKMYRALPLDRVIEKLTSQFQSDIEQLRLSEQKQFKPDDRVWNLATEESIYAYSLSLIESAKKTIYISTWKEIIEDYLPILEEKEKQGIHVEAHVVGEIDSKLKNLKYFVPSESQKELKKFQNIVVDDSEVVFAISKNPAWQSIITKSEQLVDVFRDFFYRDIILTLLSDKYNDILQNDAEYVDLLAKLRY</sequence>
<dbReference type="Pfam" id="PF11495">
    <property type="entry name" value="Regulator_TrmB"/>
    <property type="match status" value="1"/>
</dbReference>
<accession>A0A3T1CYA2</accession>
<dbReference type="InterPro" id="IPR002831">
    <property type="entry name" value="Tscrpt_reg_TrmB_N"/>
</dbReference>
<dbReference type="CDD" id="cd09124">
    <property type="entry name" value="PLDc_like_TrmB_middle"/>
    <property type="match status" value="1"/>
</dbReference>
<dbReference type="SUPFAM" id="SSF56024">
    <property type="entry name" value="Phospholipase D/nuclease"/>
    <property type="match status" value="1"/>
</dbReference>
<dbReference type="Gene3D" id="1.10.10.10">
    <property type="entry name" value="Winged helix-like DNA-binding domain superfamily/Winged helix DNA-binding domain"/>
    <property type="match status" value="1"/>
</dbReference>
<dbReference type="InterPro" id="IPR021586">
    <property type="entry name" value="Tscrpt_reg_TrmB_C"/>
</dbReference>
<evidence type="ECO:0000313" key="4">
    <source>
        <dbReference type="Proteomes" id="UP000289856"/>
    </source>
</evidence>
<dbReference type="PANTHER" id="PTHR34293:SF1">
    <property type="entry name" value="HTH-TYPE TRANSCRIPTIONAL REGULATOR TRMBL2"/>
    <property type="match status" value="1"/>
</dbReference>
<feature type="domain" description="Transcription regulator TrmB N-terminal" evidence="1">
    <location>
        <begin position="2"/>
        <end position="70"/>
    </location>
</feature>
<dbReference type="Proteomes" id="UP000289856">
    <property type="component" value="Chromosome"/>
</dbReference>
<reference evidence="3 4" key="1">
    <citation type="submission" date="2019-01" db="EMBL/GenBank/DDBJ databases">
        <title>Complete genome sequence of Cohnella hallensis HS21 isolated from Korean fir (Abies koreana) rhizospheric soil.</title>
        <authorList>
            <person name="Jiang L."/>
            <person name="Kang S.W."/>
            <person name="Kim S."/>
            <person name="Jung J."/>
            <person name="Kim C.Y."/>
            <person name="Kim D.H."/>
            <person name="Kim S.W."/>
            <person name="Lee J."/>
        </authorList>
    </citation>
    <scope>NUCLEOTIDE SEQUENCE [LARGE SCALE GENOMIC DNA]</scope>
    <source>
        <strain evidence="3 4">HS21</strain>
    </source>
</reference>
<gene>
    <name evidence="3" type="ORF">KCTCHS21_02410</name>
</gene>
<name>A0A3T1CYA2_9BACL</name>